<dbReference type="GO" id="GO:0004081">
    <property type="term" value="F:bis(5'-nucleosyl)-tetraphosphatase (asymmetrical) activity"/>
    <property type="evidence" value="ECO:0007669"/>
    <property type="project" value="TreeGrafter"/>
</dbReference>
<proteinExistence type="inferred from homology"/>
<evidence type="ECO:0000313" key="6">
    <source>
        <dbReference type="Proteomes" id="UP000324324"/>
    </source>
</evidence>
<dbReference type="Gene3D" id="3.90.79.10">
    <property type="entry name" value="Nucleoside Triphosphate Pyrophosphohydrolase"/>
    <property type="match status" value="1"/>
</dbReference>
<dbReference type="Proteomes" id="UP000324324">
    <property type="component" value="Unassembled WGS sequence"/>
</dbReference>
<comment type="similarity">
    <text evidence="3">Belongs to the Nudix hydrolase family.</text>
</comment>
<dbReference type="GO" id="GO:0006167">
    <property type="term" value="P:AMP biosynthetic process"/>
    <property type="evidence" value="ECO:0007669"/>
    <property type="project" value="TreeGrafter"/>
</dbReference>
<evidence type="ECO:0000256" key="3">
    <source>
        <dbReference type="RuleBase" id="RU003476"/>
    </source>
</evidence>
<dbReference type="InterPro" id="IPR015797">
    <property type="entry name" value="NUDIX_hydrolase-like_dom_sf"/>
</dbReference>
<organism evidence="5 6">
    <name type="scientific">Cupriavidus cauae</name>
    <dbReference type="NCBI Taxonomy" id="2608999"/>
    <lineage>
        <taxon>Bacteria</taxon>
        <taxon>Pseudomonadati</taxon>
        <taxon>Pseudomonadota</taxon>
        <taxon>Betaproteobacteria</taxon>
        <taxon>Burkholderiales</taxon>
        <taxon>Burkholderiaceae</taxon>
        <taxon>Cupriavidus</taxon>
    </lineage>
</organism>
<dbReference type="InterPro" id="IPR020084">
    <property type="entry name" value="NUDIX_hydrolase_CS"/>
</dbReference>
<name>A0A5M8A7V7_9BURK</name>
<evidence type="ECO:0000313" key="5">
    <source>
        <dbReference type="EMBL" id="KAA6118040.1"/>
    </source>
</evidence>
<keyword evidence="6" id="KW-1185">Reference proteome</keyword>
<dbReference type="PANTHER" id="PTHR21340">
    <property type="entry name" value="DIADENOSINE 5,5-P1,P4-TETRAPHOSPHATE PYROPHOSPHOHYDROLASE MUTT"/>
    <property type="match status" value="1"/>
</dbReference>
<accession>A0A5M8A7V7</accession>
<dbReference type="AlphaFoldDB" id="A0A5M8A7V7"/>
<dbReference type="PROSITE" id="PS00893">
    <property type="entry name" value="NUDIX_BOX"/>
    <property type="match status" value="1"/>
</dbReference>
<sequence>MIVANRSAGLVVVRWIEDEWRCLVLRAYRNWDLPKGRPEPGEALLETALRETAEETGLSALAMPWGDDYRETEPYAKGKVARFYIALSREGQVSLPLSAELGRPEHHEFRWVSFAAALELLPPRFGPILQWAQTVVEASTKQYTQ</sequence>
<dbReference type="PRINTS" id="PR00502">
    <property type="entry name" value="NUDIXFAMILY"/>
</dbReference>
<evidence type="ECO:0000256" key="2">
    <source>
        <dbReference type="ARBA" id="ARBA00022801"/>
    </source>
</evidence>
<protein>
    <submittedName>
        <fullName evidence="5">NUDIX domain-containing protein</fullName>
    </submittedName>
</protein>
<dbReference type="PROSITE" id="PS51462">
    <property type="entry name" value="NUDIX"/>
    <property type="match status" value="1"/>
</dbReference>
<comment type="caution">
    <text evidence="5">The sequence shown here is derived from an EMBL/GenBank/DDBJ whole genome shotgun (WGS) entry which is preliminary data.</text>
</comment>
<reference evidence="5 6" key="1">
    <citation type="submission" date="2019-09" db="EMBL/GenBank/DDBJ databases">
        <title>Isolation of a novel species in the genus Cupriavidus from patients with sepsis using whole genome sequencing.</title>
        <authorList>
            <person name="Kweon O.J."/>
            <person name="Lee M.-K."/>
        </authorList>
    </citation>
    <scope>NUCLEOTIDE SEQUENCE [LARGE SCALE GENOMIC DNA]</scope>
    <source>
        <strain evidence="5 6">MKL-01</strain>
    </source>
</reference>
<feature type="domain" description="Nudix hydrolase" evidence="4">
    <location>
        <begin position="3"/>
        <end position="134"/>
    </location>
</feature>
<dbReference type="InterPro" id="IPR020476">
    <property type="entry name" value="Nudix_hydrolase"/>
</dbReference>
<dbReference type="Pfam" id="PF00293">
    <property type="entry name" value="NUDIX"/>
    <property type="match status" value="1"/>
</dbReference>
<dbReference type="EMBL" id="VWRN01000060">
    <property type="protein sequence ID" value="KAA6118040.1"/>
    <property type="molecule type" value="Genomic_DNA"/>
</dbReference>
<dbReference type="PANTHER" id="PTHR21340:SF0">
    <property type="entry name" value="BIS(5'-NUCLEOSYL)-TETRAPHOSPHATASE [ASYMMETRICAL]"/>
    <property type="match status" value="1"/>
</dbReference>
<evidence type="ECO:0000256" key="1">
    <source>
        <dbReference type="ARBA" id="ARBA00001946"/>
    </source>
</evidence>
<gene>
    <name evidence="5" type="ORF">F1599_22250</name>
</gene>
<dbReference type="SUPFAM" id="SSF55811">
    <property type="entry name" value="Nudix"/>
    <property type="match status" value="1"/>
</dbReference>
<dbReference type="InterPro" id="IPR000086">
    <property type="entry name" value="NUDIX_hydrolase_dom"/>
</dbReference>
<dbReference type="GO" id="GO:0006754">
    <property type="term" value="P:ATP biosynthetic process"/>
    <property type="evidence" value="ECO:0007669"/>
    <property type="project" value="TreeGrafter"/>
</dbReference>
<evidence type="ECO:0000259" key="4">
    <source>
        <dbReference type="PROSITE" id="PS51462"/>
    </source>
</evidence>
<keyword evidence="2 3" id="KW-0378">Hydrolase</keyword>
<comment type="cofactor">
    <cofactor evidence="1">
        <name>Mg(2+)</name>
        <dbReference type="ChEBI" id="CHEBI:18420"/>
    </cofactor>
</comment>
<dbReference type="InterPro" id="IPR051325">
    <property type="entry name" value="Nudix_hydrolase_domain"/>
</dbReference>